<organism evidence="7 8">
    <name type="scientific">Caerostris darwini</name>
    <dbReference type="NCBI Taxonomy" id="1538125"/>
    <lineage>
        <taxon>Eukaryota</taxon>
        <taxon>Metazoa</taxon>
        <taxon>Ecdysozoa</taxon>
        <taxon>Arthropoda</taxon>
        <taxon>Chelicerata</taxon>
        <taxon>Arachnida</taxon>
        <taxon>Araneae</taxon>
        <taxon>Araneomorphae</taxon>
        <taxon>Entelegynae</taxon>
        <taxon>Araneoidea</taxon>
        <taxon>Araneidae</taxon>
        <taxon>Caerostris</taxon>
    </lineage>
</organism>
<comment type="subcellular location">
    <subcellularLocation>
        <location evidence="1">Membrane</location>
    </subcellularLocation>
</comment>
<dbReference type="Proteomes" id="UP001054837">
    <property type="component" value="Unassembled WGS sequence"/>
</dbReference>
<evidence type="ECO:0000313" key="8">
    <source>
        <dbReference type="Proteomes" id="UP001054837"/>
    </source>
</evidence>
<evidence type="ECO:0000256" key="3">
    <source>
        <dbReference type="ARBA" id="ARBA00023136"/>
    </source>
</evidence>
<dbReference type="InterPro" id="IPR004241">
    <property type="entry name" value="Atg8-like"/>
</dbReference>
<accession>A0AAV4UVI8</accession>
<keyword evidence="3" id="KW-0472">Membrane</keyword>
<proteinExistence type="inferred from homology"/>
<name>A0AAV4UVI8_9ARAC</name>
<dbReference type="InterPro" id="IPR029071">
    <property type="entry name" value="Ubiquitin-like_domsf"/>
</dbReference>
<dbReference type="GO" id="GO:0016020">
    <property type="term" value="C:membrane"/>
    <property type="evidence" value="ECO:0007669"/>
    <property type="project" value="UniProtKB-SubCell"/>
</dbReference>
<dbReference type="Gene3D" id="3.10.20.90">
    <property type="entry name" value="Phosphatidylinositol 3-kinase Catalytic Subunit, Chain A, domain 1"/>
    <property type="match status" value="1"/>
</dbReference>
<keyword evidence="4 5" id="KW-0449">Lipoprotein</keyword>
<keyword evidence="6" id="KW-0072">Autophagy</keyword>
<feature type="lipid moiety-binding region" description="Phosphatidylserine amidated glycine; alternate" evidence="5">
    <location>
        <position position="102"/>
    </location>
</feature>
<comment type="caution">
    <text evidence="7">The sequence shown here is derived from an EMBL/GenBank/DDBJ whole genome shotgun (WGS) entry which is preliminary data.</text>
</comment>
<evidence type="ECO:0000256" key="6">
    <source>
        <dbReference type="RuleBase" id="RU004384"/>
    </source>
</evidence>
<dbReference type="AlphaFoldDB" id="A0AAV4UVI8"/>
<dbReference type="PANTHER" id="PTHR10969">
    <property type="entry name" value="MICROTUBULE-ASSOCIATED PROTEINS 1A/1B LIGHT CHAIN 3-RELATED"/>
    <property type="match status" value="1"/>
</dbReference>
<evidence type="ECO:0000256" key="1">
    <source>
        <dbReference type="ARBA" id="ARBA00004370"/>
    </source>
</evidence>
<dbReference type="Pfam" id="PF02991">
    <property type="entry name" value="ATG8"/>
    <property type="match status" value="1"/>
</dbReference>
<reference evidence="7 8" key="1">
    <citation type="submission" date="2021-06" db="EMBL/GenBank/DDBJ databases">
        <title>Caerostris darwini draft genome.</title>
        <authorList>
            <person name="Kono N."/>
            <person name="Arakawa K."/>
        </authorList>
    </citation>
    <scope>NUCLEOTIDE SEQUENCE [LARGE SCALE GENOMIC DNA]</scope>
</reference>
<comment type="similarity">
    <text evidence="2 6">Belongs to the ATG8 family.</text>
</comment>
<dbReference type="EMBL" id="BPLQ01011974">
    <property type="protein sequence ID" value="GIY61756.1"/>
    <property type="molecule type" value="Genomic_DNA"/>
</dbReference>
<gene>
    <name evidence="7" type="ORF">CDAR_36821</name>
</gene>
<evidence type="ECO:0000313" key="7">
    <source>
        <dbReference type="EMBL" id="GIY61756.1"/>
    </source>
</evidence>
<sequence length="106" mass="12646">MEARYVLEKYNRIPVIVTPGRHLRNTHPDLSFERFMLPVELQVYQLLNILRRRLEMGNHEALFVYIKQTIPTPSQTMLELYNDFQSEDGYLYFTFSPEEVFGSVSR</sequence>
<evidence type="ECO:0008006" key="9">
    <source>
        <dbReference type="Google" id="ProtNLM"/>
    </source>
</evidence>
<keyword evidence="8" id="KW-1185">Reference proteome</keyword>
<dbReference type="SUPFAM" id="SSF54236">
    <property type="entry name" value="Ubiquitin-like"/>
    <property type="match status" value="1"/>
</dbReference>
<evidence type="ECO:0000256" key="2">
    <source>
        <dbReference type="ARBA" id="ARBA00007293"/>
    </source>
</evidence>
<protein>
    <recommendedName>
        <fullName evidence="9">Autophagy-related protein</fullName>
    </recommendedName>
</protein>
<dbReference type="GO" id="GO:0006914">
    <property type="term" value="P:autophagy"/>
    <property type="evidence" value="ECO:0007669"/>
    <property type="project" value="UniProtKB-KW"/>
</dbReference>
<evidence type="ECO:0000256" key="4">
    <source>
        <dbReference type="ARBA" id="ARBA00023288"/>
    </source>
</evidence>
<evidence type="ECO:0000256" key="5">
    <source>
        <dbReference type="PIRSR" id="PIRSR604241-50"/>
    </source>
</evidence>